<evidence type="ECO:0000313" key="8">
    <source>
        <dbReference type="Proteomes" id="UP001489004"/>
    </source>
</evidence>
<accession>A0AAW1QB54</accession>
<dbReference type="AlphaFoldDB" id="A0AAW1QB54"/>
<gene>
    <name evidence="7" type="ORF">WJX72_010997</name>
</gene>
<evidence type="ECO:0000256" key="5">
    <source>
        <dbReference type="ARBA" id="ARBA00023242"/>
    </source>
</evidence>
<evidence type="ECO:0000256" key="2">
    <source>
        <dbReference type="ARBA" id="ARBA00009368"/>
    </source>
</evidence>
<evidence type="ECO:0000313" key="7">
    <source>
        <dbReference type="EMBL" id="KAK9818345.1"/>
    </source>
</evidence>
<comment type="caution">
    <text evidence="7">The sequence shown here is derived from an EMBL/GenBank/DDBJ whole genome shotgun (WGS) entry which is preliminary data.</text>
</comment>
<keyword evidence="5" id="KW-0539">Nucleus</keyword>
<proteinExistence type="inferred from homology"/>
<dbReference type="Pfam" id="PF04658">
    <property type="entry name" value="TAFII55_N"/>
    <property type="match status" value="1"/>
</dbReference>
<dbReference type="CDD" id="cd08047">
    <property type="entry name" value="TAF7"/>
    <property type="match status" value="1"/>
</dbReference>
<dbReference type="GO" id="GO:0051123">
    <property type="term" value="P:RNA polymerase II preinitiation complex assembly"/>
    <property type="evidence" value="ECO:0007669"/>
    <property type="project" value="TreeGrafter"/>
</dbReference>
<dbReference type="EMBL" id="JALJOR010000004">
    <property type="protein sequence ID" value="KAK9818345.1"/>
    <property type="molecule type" value="Genomic_DNA"/>
</dbReference>
<evidence type="ECO:0000256" key="4">
    <source>
        <dbReference type="ARBA" id="ARBA00023163"/>
    </source>
</evidence>
<dbReference type="Proteomes" id="UP001489004">
    <property type="component" value="Unassembled WGS sequence"/>
</dbReference>
<dbReference type="InterPro" id="IPR006751">
    <property type="entry name" value="TAFII55_prot_cons_reg"/>
</dbReference>
<evidence type="ECO:0000256" key="1">
    <source>
        <dbReference type="ARBA" id="ARBA00004123"/>
    </source>
</evidence>
<dbReference type="PANTHER" id="PTHR12228:SF0">
    <property type="entry name" value="TATA-BOX BINDING PROTEIN ASSOCIATED FACTOR 7"/>
    <property type="match status" value="1"/>
</dbReference>
<dbReference type="PANTHER" id="PTHR12228">
    <property type="entry name" value="TRANSCRIPTION INITIATION FACTOR TFIID 55 KD SUBUNIT-RELATED"/>
    <property type="match status" value="1"/>
</dbReference>
<name>A0AAW1QB54_9CHLO</name>
<keyword evidence="3" id="KW-0805">Transcription regulation</keyword>
<dbReference type="GO" id="GO:0016251">
    <property type="term" value="F:RNA polymerase II general transcription initiation factor activity"/>
    <property type="evidence" value="ECO:0007669"/>
    <property type="project" value="TreeGrafter"/>
</dbReference>
<comment type="subcellular location">
    <subcellularLocation>
        <location evidence="1">Nucleus</location>
    </subcellularLocation>
</comment>
<reference evidence="7 8" key="1">
    <citation type="journal article" date="2024" name="Nat. Commun.">
        <title>Phylogenomics reveals the evolutionary origins of lichenization in chlorophyte algae.</title>
        <authorList>
            <person name="Puginier C."/>
            <person name="Libourel C."/>
            <person name="Otte J."/>
            <person name="Skaloud P."/>
            <person name="Haon M."/>
            <person name="Grisel S."/>
            <person name="Petersen M."/>
            <person name="Berrin J.G."/>
            <person name="Delaux P.M."/>
            <person name="Dal Grande F."/>
            <person name="Keller J."/>
        </authorList>
    </citation>
    <scope>NUCLEOTIDE SEQUENCE [LARGE SCALE GENOMIC DNA]</scope>
    <source>
        <strain evidence="7 8">SAG 2043</strain>
    </source>
</reference>
<dbReference type="InterPro" id="IPR037817">
    <property type="entry name" value="TAF7"/>
</dbReference>
<evidence type="ECO:0000256" key="3">
    <source>
        <dbReference type="ARBA" id="ARBA00023015"/>
    </source>
</evidence>
<evidence type="ECO:0000259" key="6">
    <source>
        <dbReference type="SMART" id="SM01370"/>
    </source>
</evidence>
<dbReference type="GO" id="GO:0005669">
    <property type="term" value="C:transcription factor TFIID complex"/>
    <property type="evidence" value="ECO:0007669"/>
    <property type="project" value="InterPro"/>
</dbReference>
<keyword evidence="8" id="KW-1185">Reference proteome</keyword>
<comment type="similarity">
    <text evidence="2">Belongs to the TAF7 family.</text>
</comment>
<keyword evidence="4" id="KW-0804">Transcription</keyword>
<organism evidence="7 8">
    <name type="scientific">[Myrmecia] bisecta</name>
    <dbReference type="NCBI Taxonomy" id="41462"/>
    <lineage>
        <taxon>Eukaryota</taxon>
        <taxon>Viridiplantae</taxon>
        <taxon>Chlorophyta</taxon>
        <taxon>core chlorophytes</taxon>
        <taxon>Trebouxiophyceae</taxon>
        <taxon>Trebouxiales</taxon>
        <taxon>Trebouxiaceae</taxon>
        <taxon>Myrmecia</taxon>
    </lineage>
</organism>
<dbReference type="SMART" id="SM01370">
    <property type="entry name" value="TAFII55_N"/>
    <property type="match status" value="1"/>
</dbReference>
<feature type="domain" description="TAFII55 protein conserved region" evidence="6">
    <location>
        <begin position="12"/>
        <end position="160"/>
    </location>
</feature>
<sequence length="186" mass="20909">MASLDKSNHPEKEEQFVLRVQDRSVADRIRRVLRQDAAADPKDAKMELKFELANPRCGKFTIGEDSLPVALLDLPGVVESYKTYDDINLVKSTDIGQMLLVQEKGAAPMTEPEAKNGVTPPMRDARRRNFRKHIDVDPELVRRVEQDILTIAAGGAPAGVEYEDVEEEFVVDEHGHGSWQPYKRGN</sequence>
<protein>
    <recommendedName>
        <fullName evidence="6">TAFII55 protein conserved region domain-containing protein</fullName>
    </recommendedName>
</protein>